<name>A0A345PGH6_9BACI</name>
<keyword evidence="3" id="KW-1185">Reference proteome</keyword>
<dbReference type="Proteomes" id="UP000253908">
    <property type="component" value="Chromosome"/>
</dbReference>
<reference evidence="3" key="1">
    <citation type="submission" date="2017-11" db="EMBL/GenBank/DDBJ databases">
        <authorList>
            <person name="Zhu W."/>
        </authorList>
    </citation>
    <scope>NUCLEOTIDE SEQUENCE [LARGE SCALE GENOMIC DNA]</scope>
    <source>
        <strain evidence="3">160</strain>
    </source>
</reference>
<dbReference type="Pfam" id="PF19610">
    <property type="entry name" value="DUF6115"/>
    <property type="match status" value="1"/>
</dbReference>
<evidence type="ECO:0000256" key="1">
    <source>
        <dbReference type="SAM" id="MobiDB-lite"/>
    </source>
</evidence>
<evidence type="ECO:0000313" key="2">
    <source>
        <dbReference type="EMBL" id="AXI09106.1"/>
    </source>
</evidence>
<dbReference type="KEGG" id="ocn:CUC15_09295"/>
<proteinExistence type="predicted"/>
<feature type="compositionally biased region" description="Basic and acidic residues" evidence="1">
    <location>
        <begin position="66"/>
        <end position="82"/>
    </location>
</feature>
<dbReference type="InterPro" id="IPR046118">
    <property type="entry name" value="DUF6115"/>
</dbReference>
<feature type="region of interest" description="Disordered" evidence="1">
    <location>
        <begin position="53"/>
        <end position="88"/>
    </location>
</feature>
<evidence type="ECO:0000313" key="3">
    <source>
        <dbReference type="Proteomes" id="UP000253908"/>
    </source>
</evidence>
<dbReference type="AlphaFoldDB" id="A0A345PGH6"/>
<dbReference type="EMBL" id="CP024848">
    <property type="protein sequence ID" value="AXI09106.1"/>
    <property type="molecule type" value="Genomic_DNA"/>
</dbReference>
<sequence length="152" mass="17517">MQSLLLIISFLIHIVALYAIYRLSQQIQSFKRADTAEMAEIFETYLQEIKEENNRLQDRLSSNTPPHKDPEKSQAESDDKEYPYTQKETVEKNGVPLIDAKVDDLVETSSEASILQLHHQGMTITEIAQQLDRGKTEVELFIKMHKKNKNNA</sequence>
<dbReference type="RefSeq" id="WP_114916399.1">
    <property type="nucleotide sequence ID" value="NZ_CP024848.1"/>
</dbReference>
<organism evidence="2 3">
    <name type="scientific">Oceanobacillus zhaokaii</name>
    <dbReference type="NCBI Taxonomy" id="2052660"/>
    <lineage>
        <taxon>Bacteria</taxon>
        <taxon>Bacillati</taxon>
        <taxon>Bacillota</taxon>
        <taxon>Bacilli</taxon>
        <taxon>Bacillales</taxon>
        <taxon>Bacillaceae</taxon>
        <taxon>Oceanobacillus</taxon>
    </lineage>
</organism>
<protein>
    <recommendedName>
        <fullName evidence="4">Swarming motility protein SwrB</fullName>
    </recommendedName>
</protein>
<dbReference type="OrthoDB" id="1708317at2"/>
<gene>
    <name evidence="2" type="ORF">CUC15_09295</name>
</gene>
<accession>A0A345PGH6</accession>
<evidence type="ECO:0008006" key="4">
    <source>
        <dbReference type="Google" id="ProtNLM"/>
    </source>
</evidence>